<evidence type="ECO:0000256" key="7">
    <source>
        <dbReference type="ARBA" id="ARBA00035182"/>
    </source>
</evidence>
<keyword evidence="4" id="KW-0689">Ribosomal protein</keyword>
<evidence type="ECO:0000256" key="8">
    <source>
        <dbReference type="ARBA" id="ARBA00035419"/>
    </source>
</evidence>
<evidence type="ECO:0000313" key="9">
    <source>
        <dbReference type="EMBL" id="CAL4184204.1"/>
    </source>
</evidence>
<comment type="subcellular location">
    <subcellularLocation>
        <location evidence="1">Mitochondrion</location>
    </subcellularLocation>
</comment>
<sequence length="192" mass="22186">MASIAGSVLKSLGSISSSLSSLAPNVFRGVGQDIKAVTSHPSKTWTPLVTSVRHRYHADRRKNGPLVRNHAERVEIQTTGMLPHLVHGKRLPIPLYKPKNAWSERRALFGQNDYIDILGDGSLKPTDVSYSVPPWMRGFKGNEFQMLLRKRKLFESHMRSTRPSKHRDMNKRIKYLYRYLNQKTKDYYWHKA</sequence>
<dbReference type="Pfam" id="PF10244">
    <property type="entry name" value="MRP-L51"/>
    <property type="match status" value="1"/>
</dbReference>
<evidence type="ECO:0000256" key="5">
    <source>
        <dbReference type="ARBA" id="ARBA00023128"/>
    </source>
</evidence>
<accession>A0AAV2SEK6</accession>
<dbReference type="PANTHER" id="PTHR13409">
    <property type="entry name" value="MITOCHONDRIAL 39S RIBOSOMAL PROTEIN L51"/>
    <property type="match status" value="1"/>
</dbReference>
<evidence type="ECO:0000256" key="3">
    <source>
        <dbReference type="ARBA" id="ARBA00022946"/>
    </source>
</evidence>
<dbReference type="GO" id="GO:0006412">
    <property type="term" value="P:translation"/>
    <property type="evidence" value="ECO:0007669"/>
    <property type="project" value="TreeGrafter"/>
</dbReference>
<reference evidence="9 10" key="1">
    <citation type="submission" date="2024-05" db="EMBL/GenBank/DDBJ databases">
        <authorList>
            <person name="Wallberg A."/>
        </authorList>
    </citation>
    <scope>NUCLEOTIDE SEQUENCE [LARGE SCALE GENOMIC DNA]</scope>
</reference>
<dbReference type="InterPro" id="IPR019373">
    <property type="entry name" value="Ribosomal_mL51"/>
</dbReference>
<evidence type="ECO:0000313" key="10">
    <source>
        <dbReference type="Proteomes" id="UP001497623"/>
    </source>
</evidence>
<keyword evidence="3" id="KW-0809">Transit peptide</keyword>
<dbReference type="EMBL" id="CAXKWB010061328">
    <property type="protein sequence ID" value="CAL4184204.1"/>
    <property type="molecule type" value="Genomic_DNA"/>
</dbReference>
<gene>
    <name evidence="9" type="ORF">MNOR_LOCUS35778</name>
</gene>
<comment type="similarity">
    <text evidence="2">Belongs to the mitochondrion-specific ribosomal protein mL51 family.</text>
</comment>
<dbReference type="PANTHER" id="PTHR13409:SF0">
    <property type="entry name" value="LARGE RIBOSOMAL SUBUNIT PROTEIN ML51"/>
    <property type="match status" value="1"/>
</dbReference>
<protein>
    <recommendedName>
        <fullName evidence="7">Large ribosomal subunit protein mL51</fullName>
    </recommendedName>
    <alternativeName>
        <fullName evidence="8">39S ribosomal protein L51, mitochondrial</fullName>
    </alternativeName>
</protein>
<comment type="caution">
    <text evidence="9">The sequence shown here is derived from an EMBL/GenBank/DDBJ whole genome shotgun (WGS) entry which is preliminary data.</text>
</comment>
<evidence type="ECO:0000256" key="2">
    <source>
        <dbReference type="ARBA" id="ARBA00010972"/>
    </source>
</evidence>
<evidence type="ECO:0000256" key="4">
    <source>
        <dbReference type="ARBA" id="ARBA00022980"/>
    </source>
</evidence>
<organism evidence="9 10">
    <name type="scientific">Meganyctiphanes norvegica</name>
    <name type="common">Northern krill</name>
    <name type="synonym">Thysanopoda norvegica</name>
    <dbReference type="NCBI Taxonomy" id="48144"/>
    <lineage>
        <taxon>Eukaryota</taxon>
        <taxon>Metazoa</taxon>
        <taxon>Ecdysozoa</taxon>
        <taxon>Arthropoda</taxon>
        <taxon>Crustacea</taxon>
        <taxon>Multicrustacea</taxon>
        <taxon>Malacostraca</taxon>
        <taxon>Eumalacostraca</taxon>
        <taxon>Eucarida</taxon>
        <taxon>Euphausiacea</taxon>
        <taxon>Euphausiidae</taxon>
        <taxon>Meganyctiphanes</taxon>
    </lineage>
</organism>
<dbReference type="GO" id="GO:0003735">
    <property type="term" value="F:structural constituent of ribosome"/>
    <property type="evidence" value="ECO:0007669"/>
    <property type="project" value="InterPro"/>
</dbReference>
<dbReference type="GO" id="GO:0005762">
    <property type="term" value="C:mitochondrial large ribosomal subunit"/>
    <property type="evidence" value="ECO:0007669"/>
    <property type="project" value="TreeGrafter"/>
</dbReference>
<keyword evidence="6" id="KW-0687">Ribonucleoprotein</keyword>
<keyword evidence="10" id="KW-1185">Reference proteome</keyword>
<proteinExistence type="inferred from homology"/>
<evidence type="ECO:0000256" key="1">
    <source>
        <dbReference type="ARBA" id="ARBA00004173"/>
    </source>
</evidence>
<name>A0AAV2SEK6_MEGNR</name>
<evidence type="ECO:0000256" key="6">
    <source>
        <dbReference type="ARBA" id="ARBA00023274"/>
    </source>
</evidence>
<dbReference type="AlphaFoldDB" id="A0AAV2SEK6"/>
<keyword evidence="5" id="KW-0496">Mitochondrion</keyword>
<dbReference type="Proteomes" id="UP001497623">
    <property type="component" value="Unassembled WGS sequence"/>
</dbReference>